<dbReference type="Proteomes" id="UP001381693">
    <property type="component" value="Unassembled WGS sequence"/>
</dbReference>
<evidence type="ECO:0000313" key="1">
    <source>
        <dbReference type="EMBL" id="KAK7068636.1"/>
    </source>
</evidence>
<reference evidence="1 2" key="1">
    <citation type="submission" date="2023-11" db="EMBL/GenBank/DDBJ databases">
        <title>Halocaridina rubra genome assembly.</title>
        <authorList>
            <person name="Smith C."/>
        </authorList>
    </citation>
    <scope>NUCLEOTIDE SEQUENCE [LARGE SCALE GENOMIC DNA]</scope>
    <source>
        <strain evidence="1">EP-1</strain>
        <tissue evidence="1">Whole</tissue>
    </source>
</reference>
<protein>
    <submittedName>
        <fullName evidence="1">Uncharacterized protein</fullName>
    </submittedName>
</protein>
<proteinExistence type="predicted"/>
<name>A0AAN8WQY5_HALRR</name>
<comment type="caution">
    <text evidence="1">The sequence shown here is derived from an EMBL/GenBank/DDBJ whole genome shotgun (WGS) entry which is preliminary data.</text>
</comment>
<dbReference type="AlphaFoldDB" id="A0AAN8WQY5"/>
<dbReference type="EMBL" id="JAXCGZ010017170">
    <property type="protein sequence ID" value="KAK7068636.1"/>
    <property type="molecule type" value="Genomic_DNA"/>
</dbReference>
<gene>
    <name evidence="1" type="ORF">SK128_004174</name>
</gene>
<accession>A0AAN8WQY5</accession>
<evidence type="ECO:0000313" key="2">
    <source>
        <dbReference type="Proteomes" id="UP001381693"/>
    </source>
</evidence>
<sequence>MTKQDKNSCVLIPSFKMTVNAVISNDGNKMPQKRQCFDASDNHQLSDRKYLYKGLSRRAGMSTGQRSWRTNSAGLTHECCPHSRDDEWAGMTDGASFVQCRTINMVASAAQKKKLLSSIIIGVCIKKKNKKREYGAMIG</sequence>
<keyword evidence="2" id="KW-1185">Reference proteome</keyword>
<organism evidence="1 2">
    <name type="scientific">Halocaridina rubra</name>
    <name type="common">Hawaiian red shrimp</name>
    <dbReference type="NCBI Taxonomy" id="373956"/>
    <lineage>
        <taxon>Eukaryota</taxon>
        <taxon>Metazoa</taxon>
        <taxon>Ecdysozoa</taxon>
        <taxon>Arthropoda</taxon>
        <taxon>Crustacea</taxon>
        <taxon>Multicrustacea</taxon>
        <taxon>Malacostraca</taxon>
        <taxon>Eumalacostraca</taxon>
        <taxon>Eucarida</taxon>
        <taxon>Decapoda</taxon>
        <taxon>Pleocyemata</taxon>
        <taxon>Caridea</taxon>
        <taxon>Atyoidea</taxon>
        <taxon>Atyidae</taxon>
        <taxon>Halocaridina</taxon>
    </lineage>
</organism>